<gene>
    <name evidence="2" type="ORF">AAG570_000813</name>
</gene>
<feature type="domain" description="FAS1" evidence="1">
    <location>
        <begin position="122"/>
        <end position="269"/>
    </location>
</feature>
<dbReference type="SMART" id="SM00554">
    <property type="entry name" value="FAS1"/>
    <property type="match status" value="4"/>
</dbReference>
<dbReference type="Pfam" id="PF02469">
    <property type="entry name" value="Fasciclin"/>
    <property type="match status" value="4"/>
</dbReference>
<organism evidence="2 3">
    <name type="scientific">Ranatra chinensis</name>
    <dbReference type="NCBI Taxonomy" id="642074"/>
    <lineage>
        <taxon>Eukaryota</taxon>
        <taxon>Metazoa</taxon>
        <taxon>Ecdysozoa</taxon>
        <taxon>Arthropoda</taxon>
        <taxon>Hexapoda</taxon>
        <taxon>Insecta</taxon>
        <taxon>Pterygota</taxon>
        <taxon>Neoptera</taxon>
        <taxon>Paraneoptera</taxon>
        <taxon>Hemiptera</taxon>
        <taxon>Heteroptera</taxon>
        <taxon>Panheteroptera</taxon>
        <taxon>Nepomorpha</taxon>
        <taxon>Nepidae</taxon>
        <taxon>Ranatrinae</taxon>
        <taxon>Ranatra</taxon>
    </lineage>
</organism>
<protein>
    <recommendedName>
        <fullName evidence="1">FAS1 domain-containing protein</fullName>
    </recommendedName>
</protein>
<dbReference type="EMBL" id="JBFDAA010000001">
    <property type="protein sequence ID" value="KAL1140885.1"/>
    <property type="molecule type" value="Genomic_DNA"/>
</dbReference>
<evidence type="ECO:0000313" key="3">
    <source>
        <dbReference type="Proteomes" id="UP001558652"/>
    </source>
</evidence>
<evidence type="ECO:0000313" key="2">
    <source>
        <dbReference type="EMBL" id="KAL1140885.1"/>
    </source>
</evidence>
<dbReference type="InterPro" id="IPR036378">
    <property type="entry name" value="FAS1_dom_sf"/>
</dbReference>
<comment type="caution">
    <text evidence="2">The sequence shown here is derived from an EMBL/GenBank/DDBJ whole genome shotgun (WGS) entry which is preliminary data.</text>
</comment>
<accession>A0ABD0YY69</accession>
<dbReference type="Proteomes" id="UP001558652">
    <property type="component" value="Unassembled WGS sequence"/>
</dbReference>
<dbReference type="InterPro" id="IPR000782">
    <property type="entry name" value="FAS1_domain"/>
</dbReference>
<evidence type="ECO:0000259" key="1">
    <source>
        <dbReference type="PROSITE" id="PS50213"/>
    </source>
</evidence>
<dbReference type="SUPFAM" id="SSF82153">
    <property type="entry name" value="FAS1 domain"/>
    <property type="match status" value="4"/>
</dbReference>
<feature type="domain" description="FAS1" evidence="1">
    <location>
        <begin position="426"/>
        <end position="574"/>
    </location>
</feature>
<dbReference type="PANTHER" id="PTHR10900:SF80">
    <property type="entry name" value="FASCICLIN-1"/>
    <property type="match status" value="1"/>
</dbReference>
<dbReference type="Gene3D" id="2.30.180.10">
    <property type="entry name" value="FAS1 domain"/>
    <property type="match status" value="4"/>
</dbReference>
<sequence>MRAVTVFAPLNFAFQKYTGNTDDSFVLYHITNTPYKLNQLGNTPIFSELDGNPPLWVTRTKTDNVEDIYINNAKVLQEKSNFIQTDHSGKKKVLHILEDVLEPVRPLSQEFQIYNLNAFEFLNLSENLDLDNYRVRSFRQRVNVTNKQDVFNEDGRFTFFIPVDDGFQPPPRPDKIDAKVIDGHVIPHKVLFTAATKNDVEYETLAYTDTVKVVVFFGTESNGKETKRFVKSRTIVRDSSHPAGVVIAEIVKANIPVRNGVVHLINRPLMVVDNTVTEFLKVNYKNHEDGPLYKFYEVIHDTEGDFMDRITAMKELTLFAPSNNAWKDPNLKNLIRDRKKIQEILHMHVIEEQLTLQQIIDNNKHQLYQVATIAPRRHLYFNVVKSGGNRTLTVEGGGVNATVIQSDVAATNGVVHIIDRVLGVPFMTVGRKMATDPMLNKTFIMGRSQGFNEQLDDMGKRFTYFVPRDYAWKKVENTYPSAHKKLFMHDFAYHARQILERHLVVADQAYTMAELKNMTMHEARKLPTVRDVVKIRVKESDKSYYVEWNNEWIHVFRPDVECTNGVIHVIDNVFVRDSDIQVTGSGEIVQPLRATLGFIICLIIGQYL</sequence>
<feature type="domain" description="FAS1" evidence="1">
    <location>
        <begin position="1"/>
        <end position="101"/>
    </location>
</feature>
<dbReference type="InterPro" id="IPR050904">
    <property type="entry name" value="Adhesion/Biosynth-related"/>
</dbReference>
<keyword evidence="3" id="KW-1185">Reference proteome</keyword>
<dbReference type="PANTHER" id="PTHR10900">
    <property type="entry name" value="PERIOSTIN-RELATED"/>
    <property type="match status" value="1"/>
</dbReference>
<dbReference type="AlphaFoldDB" id="A0ABD0YY69"/>
<reference evidence="2 3" key="1">
    <citation type="submission" date="2024-07" db="EMBL/GenBank/DDBJ databases">
        <title>Chromosome-level genome assembly of the water stick insect Ranatra chinensis (Heteroptera: Nepidae).</title>
        <authorList>
            <person name="Liu X."/>
        </authorList>
    </citation>
    <scope>NUCLEOTIDE SEQUENCE [LARGE SCALE GENOMIC DNA]</scope>
    <source>
        <strain evidence="2">Cailab_2021Rc</strain>
        <tissue evidence="2">Muscle</tissue>
    </source>
</reference>
<proteinExistence type="predicted"/>
<feature type="domain" description="FAS1" evidence="1">
    <location>
        <begin position="279"/>
        <end position="422"/>
    </location>
</feature>
<name>A0ABD0YY69_9HEMI</name>
<dbReference type="PROSITE" id="PS50213">
    <property type="entry name" value="FAS1"/>
    <property type="match status" value="4"/>
</dbReference>